<feature type="transmembrane region" description="Helical" evidence="1">
    <location>
        <begin position="96"/>
        <end position="113"/>
    </location>
</feature>
<feature type="transmembrane region" description="Helical" evidence="1">
    <location>
        <begin position="70"/>
        <end position="90"/>
    </location>
</feature>
<keyword evidence="1" id="KW-1133">Transmembrane helix</keyword>
<keyword evidence="1" id="KW-0472">Membrane</keyword>
<dbReference type="GeneID" id="90448321"/>
<protein>
    <recommendedName>
        <fullName evidence="4">DoxX family protein</fullName>
    </recommendedName>
</protein>
<dbReference type="EMBL" id="CP087714">
    <property type="protein sequence ID" value="XAT64069.1"/>
    <property type="molecule type" value="Genomic_DNA"/>
</dbReference>
<feature type="transmembrane region" description="Helical" evidence="1">
    <location>
        <begin position="7"/>
        <end position="25"/>
    </location>
</feature>
<evidence type="ECO:0000256" key="1">
    <source>
        <dbReference type="SAM" id="Phobius"/>
    </source>
</evidence>
<proteinExistence type="predicted"/>
<gene>
    <name evidence="2" type="ORF">LPQ35_01510</name>
</gene>
<keyword evidence="1" id="KW-0812">Transmembrane</keyword>
<reference evidence="2 3" key="1">
    <citation type="submission" date="2021-11" db="EMBL/GenBank/DDBJ databases">
        <title>Whole genome of Geoglobus acetivorans.</title>
        <authorList>
            <person name="Liu D."/>
        </authorList>
    </citation>
    <scope>NUCLEOTIDE SEQUENCE [LARGE SCALE GENOMIC DNA]</scope>
    <source>
        <strain evidence="2 3">SBH6</strain>
    </source>
</reference>
<name>A0ABZ3H5Z9_GEOAI</name>
<evidence type="ECO:0000313" key="3">
    <source>
        <dbReference type="Proteomes" id="UP001492541"/>
    </source>
</evidence>
<evidence type="ECO:0008006" key="4">
    <source>
        <dbReference type="Google" id="ProtNLM"/>
    </source>
</evidence>
<keyword evidence="3" id="KW-1185">Reference proteome</keyword>
<dbReference type="RefSeq" id="WP_193806520.1">
    <property type="nucleotide sequence ID" value="NZ_CP087714.1"/>
</dbReference>
<accession>A0ABZ3H5Z9</accession>
<feature type="transmembrane region" description="Helical" evidence="1">
    <location>
        <begin position="45"/>
        <end position="63"/>
    </location>
</feature>
<organism evidence="2 3">
    <name type="scientific">Geoglobus acetivorans</name>
    <dbReference type="NCBI Taxonomy" id="565033"/>
    <lineage>
        <taxon>Archaea</taxon>
        <taxon>Methanobacteriati</taxon>
        <taxon>Methanobacteriota</taxon>
        <taxon>Archaeoglobi</taxon>
        <taxon>Archaeoglobales</taxon>
        <taxon>Archaeoglobaceae</taxon>
        <taxon>Geoglobus</taxon>
    </lineage>
</organism>
<dbReference type="Proteomes" id="UP001492541">
    <property type="component" value="Chromosome"/>
</dbReference>
<evidence type="ECO:0000313" key="2">
    <source>
        <dbReference type="EMBL" id="XAT64069.1"/>
    </source>
</evidence>
<sequence>MSVYKPLTYLVVFILMVWSAGRIIIAFTNPESYFIGFKLGGLPAAVHLLISGLVGIVLVYMLLRGLKVGIIVSIAYFGYNFVESGMSSLLLHGELSFSYISALGLFLSTILLSQKR</sequence>